<accession>A0A667HAD7</accession>
<dbReference type="InterPro" id="IPR016135">
    <property type="entry name" value="UBQ-conjugating_enzyme/RWD"/>
</dbReference>
<dbReference type="GO" id="GO:0005524">
    <property type="term" value="F:ATP binding"/>
    <property type="evidence" value="ECO:0007669"/>
    <property type="project" value="UniProtKB-UniRule"/>
</dbReference>
<feature type="active site" description="Glycyl thioester intermediate" evidence="6">
    <location>
        <position position="143"/>
    </location>
</feature>
<evidence type="ECO:0000256" key="1">
    <source>
        <dbReference type="ARBA" id="ARBA00000485"/>
    </source>
</evidence>
<dbReference type="AlphaFoldDB" id="A0A667HAD7"/>
<evidence type="ECO:0000259" key="8">
    <source>
        <dbReference type="PROSITE" id="PS50127"/>
    </source>
</evidence>
<reference evidence="9" key="2">
    <citation type="submission" date="2025-09" db="UniProtKB">
        <authorList>
            <consortium name="Ensembl"/>
        </authorList>
    </citation>
    <scope>IDENTIFICATION</scope>
</reference>
<evidence type="ECO:0000256" key="5">
    <source>
        <dbReference type="ARBA" id="ARBA00043952"/>
    </source>
</evidence>
<dbReference type="FunFam" id="3.10.110.10:FF:000011">
    <property type="entry name" value="Ubiquitin-conjugating enzyme E2 L3"/>
    <property type="match status" value="1"/>
</dbReference>
<evidence type="ECO:0000256" key="3">
    <source>
        <dbReference type="ARBA" id="ARBA00022679"/>
    </source>
</evidence>
<keyword evidence="7" id="KW-0067">ATP-binding</keyword>
<reference evidence="9" key="1">
    <citation type="submission" date="2025-08" db="UniProtKB">
        <authorList>
            <consortium name="Ensembl"/>
        </authorList>
    </citation>
    <scope>IDENTIFICATION</scope>
</reference>
<protein>
    <recommendedName>
        <fullName evidence="2">E2 ubiquitin-conjugating enzyme</fullName>
        <ecNumber evidence="2">2.3.2.23</ecNumber>
    </recommendedName>
</protein>
<feature type="domain" description="UBC core" evidence="8">
    <location>
        <begin position="59"/>
        <end position="206"/>
    </location>
</feature>
<dbReference type="InterPro" id="IPR000608">
    <property type="entry name" value="UBC"/>
</dbReference>
<comment type="pathway">
    <text evidence="5">Protein modification.</text>
</comment>
<evidence type="ECO:0000256" key="7">
    <source>
        <dbReference type="RuleBase" id="RU362109"/>
    </source>
</evidence>
<evidence type="ECO:0000256" key="6">
    <source>
        <dbReference type="PROSITE-ProRule" id="PRU10133"/>
    </source>
</evidence>
<gene>
    <name evidence="9" type="primary">UBE2L3</name>
</gene>
<keyword evidence="10" id="KW-1185">Reference proteome</keyword>
<evidence type="ECO:0000256" key="4">
    <source>
        <dbReference type="ARBA" id="ARBA00022786"/>
    </source>
</evidence>
<keyword evidence="3" id="KW-0808">Transferase</keyword>
<organism evidence="9 10">
    <name type="scientific">Lynx canadensis</name>
    <name type="common">Canada lynx</name>
    <name type="synonym">Felis canadensis</name>
    <dbReference type="NCBI Taxonomy" id="61383"/>
    <lineage>
        <taxon>Eukaryota</taxon>
        <taxon>Metazoa</taxon>
        <taxon>Chordata</taxon>
        <taxon>Craniata</taxon>
        <taxon>Vertebrata</taxon>
        <taxon>Euteleostomi</taxon>
        <taxon>Mammalia</taxon>
        <taxon>Eutheria</taxon>
        <taxon>Laurasiatheria</taxon>
        <taxon>Carnivora</taxon>
        <taxon>Feliformia</taxon>
        <taxon>Felidae</taxon>
        <taxon>Felinae</taxon>
        <taxon>Lynx</taxon>
    </lineage>
</organism>
<dbReference type="InterPro" id="IPR023313">
    <property type="entry name" value="UBQ-conjugating_AS"/>
</dbReference>
<dbReference type="SUPFAM" id="SSF54495">
    <property type="entry name" value="UBC-like"/>
    <property type="match status" value="1"/>
</dbReference>
<name>A0A667HAD7_LYNCA</name>
<comment type="similarity">
    <text evidence="7">Belongs to the ubiquitin-conjugating enzyme family.</text>
</comment>
<sequence>VRDTIHAGDASLQQAVLQPQLFDLLVLGQQLACLFRQVPCALAGKGLAQFQASAALAWHRRAHSPQELEEIRKCGMKNFRNIQVDEANLLTWQGLIVPDNPPYDKGAFRIEINFPAEYPFKPPKITFKTKIYHPNIDEKGQVCLPVISAENWKPATKTDQVIQSLIALVNDPQPEHPLRADLAEEYSKDRKKFCKNAEEFTKKYGEKRPVD</sequence>
<dbReference type="PANTHER" id="PTHR24068">
    <property type="entry name" value="UBIQUITIN-CONJUGATING ENZYME E2"/>
    <property type="match status" value="1"/>
</dbReference>
<dbReference type="SMART" id="SM00212">
    <property type="entry name" value="UBCc"/>
    <property type="match status" value="1"/>
</dbReference>
<dbReference type="EC" id="2.3.2.23" evidence="2"/>
<evidence type="ECO:0000313" key="9">
    <source>
        <dbReference type="Ensembl" id="ENSLCNP00005023186.1"/>
    </source>
</evidence>
<dbReference type="CDD" id="cd23801">
    <property type="entry name" value="UBCc_UBE2L3"/>
    <property type="match status" value="1"/>
</dbReference>
<keyword evidence="7" id="KW-0547">Nucleotide-binding</keyword>
<dbReference type="PROSITE" id="PS50127">
    <property type="entry name" value="UBC_2"/>
    <property type="match status" value="1"/>
</dbReference>
<proteinExistence type="inferred from homology"/>
<evidence type="ECO:0000313" key="10">
    <source>
        <dbReference type="Proteomes" id="UP000472241"/>
    </source>
</evidence>
<dbReference type="GO" id="GO:0061631">
    <property type="term" value="F:ubiquitin conjugating enzyme activity"/>
    <property type="evidence" value="ECO:0007669"/>
    <property type="project" value="UniProtKB-EC"/>
</dbReference>
<dbReference type="Gene3D" id="3.10.110.10">
    <property type="entry name" value="Ubiquitin Conjugating Enzyme"/>
    <property type="match status" value="1"/>
</dbReference>
<dbReference type="PROSITE" id="PS00183">
    <property type="entry name" value="UBC_1"/>
    <property type="match status" value="1"/>
</dbReference>
<dbReference type="Proteomes" id="UP000472241">
    <property type="component" value="Unplaced"/>
</dbReference>
<dbReference type="Pfam" id="PF00179">
    <property type="entry name" value="UQ_con"/>
    <property type="match status" value="1"/>
</dbReference>
<evidence type="ECO:0000256" key="2">
    <source>
        <dbReference type="ARBA" id="ARBA00012486"/>
    </source>
</evidence>
<comment type="catalytic activity">
    <reaction evidence="1">
        <text>S-ubiquitinyl-[E1 ubiquitin-activating enzyme]-L-cysteine + [E2 ubiquitin-conjugating enzyme]-L-cysteine = [E1 ubiquitin-activating enzyme]-L-cysteine + S-ubiquitinyl-[E2 ubiquitin-conjugating enzyme]-L-cysteine.</text>
        <dbReference type="EC" id="2.3.2.23"/>
    </reaction>
</comment>
<keyword evidence="4 7" id="KW-0833">Ubl conjugation pathway</keyword>
<dbReference type="Ensembl" id="ENSLCNT00005025899.1">
    <property type="protein sequence ID" value="ENSLCNP00005023186.1"/>
    <property type="gene ID" value="ENSLCNG00005015081.1"/>
</dbReference>